<sequence>NPFLSSSLPRNSPAVLRSLSLTDCRLACSPPTVPSATPLSIERRPPCQSKRRGAPGAGWGKIRLSAAGDRLQLYKQDE</sequence>
<feature type="region of interest" description="Disordered" evidence="1">
    <location>
        <begin position="32"/>
        <end position="61"/>
    </location>
</feature>
<proteinExistence type="predicted"/>
<protein>
    <submittedName>
        <fullName evidence="2">Uncharacterized protein</fullName>
    </submittedName>
</protein>
<gene>
    <name evidence="2" type="ORF">TSPGSL018_20041</name>
</gene>
<reference evidence="2" key="1">
    <citation type="submission" date="2014-05" db="EMBL/GenBank/DDBJ databases">
        <title>The transcriptome of the halophilic microalga Tetraselmis sp. GSL018 isolated from the Great Salt Lake, Utah.</title>
        <authorList>
            <person name="Jinkerson R.E."/>
            <person name="D'Adamo S."/>
            <person name="Posewitz M.C."/>
        </authorList>
    </citation>
    <scope>NUCLEOTIDE SEQUENCE</scope>
    <source>
        <strain evidence="2">GSL018</strain>
    </source>
</reference>
<accession>A0A061RWZ2</accession>
<evidence type="ECO:0000256" key="1">
    <source>
        <dbReference type="SAM" id="MobiDB-lite"/>
    </source>
</evidence>
<evidence type="ECO:0000313" key="2">
    <source>
        <dbReference type="EMBL" id="JAC76478.1"/>
    </source>
</evidence>
<feature type="non-terminal residue" evidence="2">
    <location>
        <position position="1"/>
    </location>
</feature>
<dbReference type="EMBL" id="GBEZ01009091">
    <property type="protein sequence ID" value="JAC76478.1"/>
    <property type="molecule type" value="Transcribed_RNA"/>
</dbReference>
<dbReference type="AlphaFoldDB" id="A0A061RWZ2"/>
<feature type="non-terminal residue" evidence="2">
    <location>
        <position position="78"/>
    </location>
</feature>
<organism evidence="2">
    <name type="scientific">Tetraselmis sp. GSL018</name>
    <dbReference type="NCBI Taxonomy" id="582737"/>
    <lineage>
        <taxon>Eukaryota</taxon>
        <taxon>Viridiplantae</taxon>
        <taxon>Chlorophyta</taxon>
        <taxon>core chlorophytes</taxon>
        <taxon>Chlorodendrophyceae</taxon>
        <taxon>Chlorodendrales</taxon>
        <taxon>Chlorodendraceae</taxon>
        <taxon>Tetraselmis</taxon>
    </lineage>
</organism>
<name>A0A061RWZ2_9CHLO</name>